<evidence type="ECO:0000313" key="2">
    <source>
        <dbReference type="RefSeq" id="XP_073780301.1"/>
    </source>
</evidence>
<sequence>MNASILLRLLFQGVLLFSALGWEVRMPKEIHGLKGSCLVIPCSFSYKSNPPKIKVKVVWYQYRWHSVTYPLVYDPFQENKVIDKFRGKTDLYGNSSGDCSLLIRNLEQSHDREKIYAWIDPENARNRFYDVTSTIHVNTHPQPPSISISGGEKMGDKITVTCSASHTCPYSEPNITLNGIEGSDEINEECSKDGQCRITLTRSGVIKAENTVFECSVTHHGGINTSAAKDKSALCVHQSITIEPEIVDVTEGVAQNFNCTIHHSCQKENPTITWNYENMQVSEGTKILSGVDRVAYSTITFLGTTEDHGKNLACNAQFSGGNITASVALYVQCIEHNITIEPEMAEVSEGVTQNFTCTVHHSCKKENPTITWNYENMQVSEGTKTLSGFDQLVYSTIAFLGTKEDYEKKLICSAEYSGGNITAFVPLHVPSVMMVIRSKIIGLYVLAPSLVFIFACILVGVIIWKKRLRLNNESAVYENNPLSKPHTPSPKSDPKPQPSKNEADLYVNLEDLYENI</sequence>
<dbReference type="Proteomes" id="UP000000437">
    <property type="component" value="Chromosome 15"/>
</dbReference>
<name>A0AC58HEB1_DANRE</name>
<accession>A0AC58HEB1</accession>
<proteinExistence type="predicted"/>
<reference evidence="2" key="1">
    <citation type="submission" date="2025-08" db="UniProtKB">
        <authorList>
            <consortium name="RefSeq"/>
        </authorList>
    </citation>
    <scope>IDENTIFICATION</scope>
    <source>
        <strain evidence="2">Tuebingen</strain>
        <tissue evidence="2">Fibroblasts and whole tissue</tissue>
    </source>
</reference>
<protein>
    <submittedName>
        <fullName evidence="2">Sialoadhesin-like</fullName>
    </submittedName>
</protein>
<gene>
    <name evidence="2" type="primary">LOC141377967</name>
</gene>
<dbReference type="RefSeq" id="XP_073780301.1">
    <property type="nucleotide sequence ID" value="XM_073924200.1"/>
</dbReference>
<evidence type="ECO:0000313" key="1">
    <source>
        <dbReference type="Proteomes" id="UP000000437"/>
    </source>
</evidence>
<organism evidence="1 2">
    <name type="scientific">Danio rerio</name>
    <name type="common">Zebrafish</name>
    <name type="synonym">Brachydanio rerio</name>
    <dbReference type="NCBI Taxonomy" id="7955"/>
    <lineage>
        <taxon>Eukaryota</taxon>
        <taxon>Metazoa</taxon>
        <taxon>Chordata</taxon>
        <taxon>Craniata</taxon>
        <taxon>Vertebrata</taxon>
        <taxon>Euteleostomi</taxon>
        <taxon>Actinopterygii</taxon>
        <taxon>Neopterygii</taxon>
        <taxon>Teleostei</taxon>
        <taxon>Ostariophysi</taxon>
        <taxon>Cypriniformes</taxon>
        <taxon>Danionidae</taxon>
        <taxon>Danioninae</taxon>
        <taxon>Danio</taxon>
    </lineage>
</organism>
<keyword evidence="1" id="KW-1185">Reference proteome</keyword>